<proteinExistence type="predicted"/>
<name>A0A1Q3EKS1_LENED</name>
<feature type="compositionally biased region" description="Basic and acidic residues" evidence="1">
    <location>
        <begin position="1"/>
        <end position="47"/>
    </location>
</feature>
<reference evidence="2 3" key="1">
    <citation type="submission" date="2016-08" db="EMBL/GenBank/DDBJ databases">
        <authorList>
            <consortium name="Lentinula edodes genome sequencing consortium"/>
            <person name="Sakamoto Y."/>
            <person name="Nakade K."/>
            <person name="Sato S."/>
            <person name="Yoshida Y."/>
            <person name="Miyazaki K."/>
            <person name="Natsume S."/>
            <person name="Konno N."/>
        </authorList>
    </citation>
    <scope>NUCLEOTIDE SEQUENCE [LARGE SCALE GENOMIC DNA]</scope>
    <source>
        <strain evidence="2 3">NBRC 111202</strain>
    </source>
</reference>
<comment type="caution">
    <text evidence="2">The sequence shown here is derived from an EMBL/GenBank/DDBJ whole genome shotgun (WGS) entry which is preliminary data.</text>
</comment>
<organism evidence="2 3">
    <name type="scientific">Lentinula edodes</name>
    <name type="common">Shiitake mushroom</name>
    <name type="synonym">Lentinus edodes</name>
    <dbReference type="NCBI Taxonomy" id="5353"/>
    <lineage>
        <taxon>Eukaryota</taxon>
        <taxon>Fungi</taxon>
        <taxon>Dikarya</taxon>
        <taxon>Basidiomycota</taxon>
        <taxon>Agaricomycotina</taxon>
        <taxon>Agaricomycetes</taxon>
        <taxon>Agaricomycetidae</taxon>
        <taxon>Agaricales</taxon>
        <taxon>Marasmiineae</taxon>
        <taxon>Omphalotaceae</taxon>
        <taxon>Lentinula</taxon>
    </lineage>
</organism>
<evidence type="ECO:0000313" key="2">
    <source>
        <dbReference type="EMBL" id="GAW07769.1"/>
    </source>
</evidence>
<gene>
    <name evidence="2" type="ORF">LENED_009781</name>
</gene>
<keyword evidence="3" id="KW-1185">Reference proteome</keyword>
<feature type="compositionally biased region" description="Basic and acidic residues" evidence="1">
    <location>
        <begin position="63"/>
        <end position="103"/>
    </location>
</feature>
<dbReference type="Proteomes" id="UP000188533">
    <property type="component" value="Unassembled WGS sequence"/>
</dbReference>
<dbReference type="STRING" id="5353.A0A1Q3EKS1"/>
<evidence type="ECO:0000256" key="1">
    <source>
        <dbReference type="SAM" id="MobiDB-lite"/>
    </source>
</evidence>
<evidence type="ECO:0000313" key="3">
    <source>
        <dbReference type="Proteomes" id="UP000188533"/>
    </source>
</evidence>
<dbReference type="EMBL" id="BDGU01000497">
    <property type="protein sequence ID" value="GAW07769.1"/>
    <property type="molecule type" value="Genomic_DNA"/>
</dbReference>
<accession>A0A1Q3EKS1</accession>
<protein>
    <submittedName>
        <fullName evidence="2">Uncharacterized protein</fullName>
    </submittedName>
</protein>
<reference evidence="2 3" key="2">
    <citation type="submission" date="2017-02" db="EMBL/GenBank/DDBJ databases">
        <title>A genome survey and senescence transcriptome analysis in Lentinula edodes.</title>
        <authorList>
            <person name="Sakamoto Y."/>
            <person name="Nakade K."/>
            <person name="Sato S."/>
            <person name="Yoshida Y."/>
            <person name="Miyazaki K."/>
            <person name="Natsume S."/>
            <person name="Konno N."/>
        </authorList>
    </citation>
    <scope>NUCLEOTIDE SEQUENCE [LARGE SCALE GENOMIC DNA]</scope>
    <source>
        <strain evidence="2 3">NBRC 111202</strain>
    </source>
</reference>
<feature type="region of interest" description="Disordered" evidence="1">
    <location>
        <begin position="1"/>
        <end position="103"/>
    </location>
</feature>
<feature type="compositionally biased region" description="Polar residues" evidence="1">
    <location>
        <begin position="49"/>
        <end position="60"/>
    </location>
</feature>
<dbReference type="AlphaFoldDB" id="A0A1Q3EKS1"/>
<sequence>MTEEQKMEEGKRMSPKMRELEDEDKIAQETQEKLAKESEKARRDAEKPASTNAAKAQQTAPEEEQRKKREERVEREALRKAQEFEKAKKEEEKRKTKEEERKKRIELERSRSKAIYLWRRQNHHILILNVRAMSEQLQTTGKCKHTKFLPLNEPPLRRGVVDRTCFHVTPVYYLGWYIPGDDIPDYYPEAGGEMPTFWTKEVMIPWVRDYDAKYKSNERHCYFRPELAYVTGTKEPHLLVFISSNRTQEFIDMSRNEHFIQDAARIAHVKDFFGEVRWIRR</sequence>